<evidence type="ECO:0000313" key="2">
    <source>
        <dbReference type="EMBL" id="POG56952.1"/>
    </source>
</evidence>
<proteinExistence type="predicted"/>
<reference evidence="2" key="1">
    <citation type="submission" date="2017-08" db="EMBL/GenBank/DDBJ databases">
        <title>Haloferax marisrubri sp. nov., isolated from the Discovery deep brine-seawater interface in the Red Sea.</title>
        <authorList>
            <person name="Zhang G."/>
            <person name="Stingl U."/>
        </authorList>
    </citation>
    <scope>NUCLEOTIDE SEQUENCE [LARGE SCALE GENOMIC DNA]</scope>
    <source>
        <strain evidence="2">SB3</strain>
    </source>
</reference>
<dbReference type="AlphaFoldDB" id="A0A2P4NUX1"/>
<protein>
    <submittedName>
        <fullName evidence="2">Dolichol kinase</fullName>
    </submittedName>
</protein>
<keyword evidence="2" id="KW-0418">Kinase</keyword>
<feature type="transmembrane region" description="Helical" evidence="1">
    <location>
        <begin position="129"/>
        <end position="162"/>
    </location>
</feature>
<dbReference type="InterPro" id="IPR037997">
    <property type="entry name" value="Dgk1-like"/>
</dbReference>
<organism evidence="2 3">
    <name type="scientific">Haloferax marisrubri</name>
    <dbReference type="NCBI Taxonomy" id="1544719"/>
    <lineage>
        <taxon>Archaea</taxon>
        <taxon>Methanobacteriati</taxon>
        <taxon>Methanobacteriota</taxon>
        <taxon>Stenosarchaea group</taxon>
        <taxon>Halobacteria</taxon>
        <taxon>Halobacteriales</taxon>
        <taxon>Haloferacaceae</taxon>
        <taxon>Haloferax</taxon>
    </lineage>
</organism>
<keyword evidence="2" id="KW-0808">Transferase</keyword>
<feature type="transmembrane region" description="Helical" evidence="1">
    <location>
        <begin position="182"/>
        <end position="201"/>
    </location>
</feature>
<dbReference type="PANTHER" id="PTHR31303">
    <property type="entry name" value="CTP-DEPENDENT DIACYLGLYCEROL KINASE 1"/>
    <property type="match status" value="1"/>
</dbReference>
<dbReference type="EMBL" id="LOPW02000004">
    <property type="protein sequence ID" value="POG56952.1"/>
    <property type="molecule type" value="Genomic_DNA"/>
</dbReference>
<feature type="transmembrane region" description="Helical" evidence="1">
    <location>
        <begin position="12"/>
        <end position="30"/>
    </location>
</feature>
<evidence type="ECO:0000313" key="3">
    <source>
        <dbReference type="Proteomes" id="UP000053621"/>
    </source>
</evidence>
<keyword evidence="1" id="KW-0812">Transmembrane</keyword>
<accession>A0A2P4NUX1</accession>
<sequence>MGRPSTAEVKRRLVHASGSGMPLLYLLGLVEWRTLGYLFVFLAAVVSVLELLRLFGGLEWAVYDELTREYEQDNVAGYALYVYSQTAVALVFDPHVAVPGMFMLTIGDPISGLMGSAPVGELKSVRTLAVMFAVCFVLAAPFVIPVSGVVAGGLAAAAGAAGATLADGVKPVVAGYVIDDNLSIPPVACTAIAATLWVVGVA</sequence>
<name>A0A2P4NUX1_9EURY</name>
<dbReference type="Proteomes" id="UP000053621">
    <property type="component" value="Unassembled WGS sequence"/>
</dbReference>
<keyword evidence="3" id="KW-1185">Reference proteome</keyword>
<gene>
    <name evidence="2" type="ORF">AUR65_003740</name>
</gene>
<keyword evidence="1" id="KW-1133">Transmembrane helix</keyword>
<keyword evidence="1" id="KW-0472">Membrane</keyword>
<dbReference type="GO" id="GO:0004143">
    <property type="term" value="F:ATP-dependent diacylglycerol kinase activity"/>
    <property type="evidence" value="ECO:0007669"/>
    <property type="project" value="InterPro"/>
</dbReference>
<comment type="caution">
    <text evidence="2">The sequence shown here is derived from an EMBL/GenBank/DDBJ whole genome shotgun (WGS) entry which is preliminary data.</text>
</comment>
<feature type="transmembrane region" description="Helical" evidence="1">
    <location>
        <begin position="36"/>
        <end position="55"/>
    </location>
</feature>
<dbReference type="OrthoDB" id="213078at2157"/>
<dbReference type="PANTHER" id="PTHR31303:SF1">
    <property type="entry name" value="CTP-DEPENDENT DIACYLGLYCEROL KINASE 1"/>
    <property type="match status" value="1"/>
</dbReference>
<dbReference type="RefSeq" id="WP_058568773.1">
    <property type="nucleotide sequence ID" value="NZ_LOPW02000004.1"/>
</dbReference>
<evidence type="ECO:0000256" key="1">
    <source>
        <dbReference type="SAM" id="Phobius"/>
    </source>
</evidence>